<reference evidence="1 2" key="1">
    <citation type="submission" date="2014-10" db="EMBL/GenBank/DDBJ databases">
        <title>Draft genome of the hookworm Ancylostoma caninum.</title>
        <authorList>
            <person name="Mitreva M."/>
        </authorList>
    </citation>
    <scope>NUCLEOTIDE SEQUENCE [LARGE SCALE GENOMIC DNA]</scope>
    <source>
        <strain evidence="1 2">Baltimore</strain>
    </source>
</reference>
<accession>A0A368FUY0</accession>
<comment type="caution">
    <text evidence="1">The sequence shown here is derived from an EMBL/GenBank/DDBJ whole genome shotgun (WGS) entry which is preliminary data.</text>
</comment>
<gene>
    <name evidence="1" type="ORF">ANCCAN_19559</name>
</gene>
<proteinExistence type="predicted"/>
<dbReference type="OrthoDB" id="10476963at2759"/>
<sequence length="157" mass="17221">MCMLILIIIQEDSTNLMSMPSYTYIPTPAFTYGVAPYSLHYNYWERLSFQYGQYAVANNYFPSLQGNSTGNDINESPLESISSGISNAIVPAIQPQAYTSYDYTYLSYYYGFQSPPVQTSTYDCGAADCNSNPADSGNVAILPSSDLDAVEPASEPT</sequence>
<dbReference type="AlphaFoldDB" id="A0A368FUY0"/>
<keyword evidence="2" id="KW-1185">Reference proteome</keyword>
<organism evidence="1 2">
    <name type="scientific">Ancylostoma caninum</name>
    <name type="common">Dog hookworm</name>
    <dbReference type="NCBI Taxonomy" id="29170"/>
    <lineage>
        <taxon>Eukaryota</taxon>
        <taxon>Metazoa</taxon>
        <taxon>Ecdysozoa</taxon>
        <taxon>Nematoda</taxon>
        <taxon>Chromadorea</taxon>
        <taxon>Rhabditida</taxon>
        <taxon>Rhabditina</taxon>
        <taxon>Rhabditomorpha</taxon>
        <taxon>Strongyloidea</taxon>
        <taxon>Ancylostomatidae</taxon>
        <taxon>Ancylostomatinae</taxon>
        <taxon>Ancylostoma</taxon>
    </lineage>
</organism>
<evidence type="ECO:0000313" key="1">
    <source>
        <dbReference type="EMBL" id="RCN34605.1"/>
    </source>
</evidence>
<protein>
    <submittedName>
        <fullName evidence="1">Uncharacterized protein</fullName>
    </submittedName>
</protein>
<dbReference type="EMBL" id="JOJR01000762">
    <property type="protein sequence ID" value="RCN34605.1"/>
    <property type="molecule type" value="Genomic_DNA"/>
</dbReference>
<dbReference type="Proteomes" id="UP000252519">
    <property type="component" value="Unassembled WGS sequence"/>
</dbReference>
<evidence type="ECO:0000313" key="2">
    <source>
        <dbReference type="Proteomes" id="UP000252519"/>
    </source>
</evidence>
<name>A0A368FUY0_ANCCA</name>